<dbReference type="PANTHER" id="PTHR35563:SF2">
    <property type="entry name" value="BARREL METAL-DEPENDENT HYDROLASE, PUTATIVE (AFU_ORTHOLOGUE AFUA_1G16240)-RELATED"/>
    <property type="match status" value="1"/>
</dbReference>
<accession>A0A144MAU7</accession>
<gene>
    <name evidence="2" type="ORF">A2T55_02800</name>
</gene>
<dbReference type="PANTHER" id="PTHR35563">
    <property type="entry name" value="BARREL METAL-DEPENDENT HYDROLASE, PUTATIVE (AFU_ORTHOLOGUE AFUA_1G16240)-RELATED"/>
    <property type="match status" value="1"/>
</dbReference>
<dbReference type="Proteomes" id="UP000075950">
    <property type="component" value="Chromosome"/>
</dbReference>
<dbReference type="KEGG" id="bly:A2T55_02800"/>
<reference evidence="3" key="1">
    <citation type="submission" date="2016-03" db="EMBL/GenBank/DDBJ databases">
        <authorList>
            <person name="Ploux O."/>
        </authorList>
    </citation>
    <scope>NUCLEOTIDE SEQUENCE [LARGE SCALE GENOMIC DNA]</scope>
    <source>
        <strain evidence="3">BS258</strain>
    </source>
</reference>
<organism evidence="2 3">
    <name type="scientific">Brevibacterium linens</name>
    <dbReference type="NCBI Taxonomy" id="1703"/>
    <lineage>
        <taxon>Bacteria</taxon>
        <taxon>Bacillati</taxon>
        <taxon>Actinomycetota</taxon>
        <taxon>Actinomycetes</taxon>
        <taxon>Micrococcales</taxon>
        <taxon>Brevibacteriaceae</taxon>
        <taxon>Brevibacterium</taxon>
    </lineage>
</organism>
<dbReference type="Gene3D" id="3.20.20.140">
    <property type="entry name" value="Metal-dependent hydrolases"/>
    <property type="match status" value="1"/>
</dbReference>
<dbReference type="Pfam" id="PF04909">
    <property type="entry name" value="Amidohydro_2"/>
    <property type="match status" value="1"/>
</dbReference>
<feature type="domain" description="Amidohydrolase-related" evidence="1">
    <location>
        <begin position="9"/>
        <end position="256"/>
    </location>
</feature>
<dbReference type="InterPro" id="IPR006680">
    <property type="entry name" value="Amidohydro-rel"/>
</dbReference>
<proteinExistence type="predicted"/>
<name>A0A144MAU7_BRELN</name>
<evidence type="ECO:0000313" key="2">
    <source>
        <dbReference type="EMBL" id="AMT92854.1"/>
    </source>
</evidence>
<dbReference type="InterPro" id="IPR032466">
    <property type="entry name" value="Metal_Hydrolase"/>
</dbReference>
<dbReference type="InterPro" id="IPR052358">
    <property type="entry name" value="Aro_Compnd_Degr_Hydrolases"/>
</dbReference>
<dbReference type="RefSeq" id="WP_062860712.1">
    <property type="nucleotide sequence ID" value="NZ_CP014869.1"/>
</dbReference>
<sequence length="270" mass="29669">MSELQRAFDAHLHIIDPSHPLIENNGYLPDPFTVTDYRARLQRLPHVGVEIAGGAVVSGSFQGFDQGYLIEALRQLGDNYVGVTQLPDETTDDQIRHLDEAGIKALRFNIARGGSATLDALESFARRVHDLVGWHAELYIDTRTITEDLAARIASLPAVSIDHLGMHRDGLATLLRLVEAGVKVKATGFGRVELDPAEAVRRIVDTDPTALMVGTDLPSTRARRPFADADFTLLRQALTPVEADAVFWSNAARFYGVEPKTAEHAFISHQ</sequence>
<evidence type="ECO:0000259" key="1">
    <source>
        <dbReference type="Pfam" id="PF04909"/>
    </source>
</evidence>
<dbReference type="SUPFAM" id="SSF51556">
    <property type="entry name" value="Metallo-dependent hydrolases"/>
    <property type="match status" value="1"/>
</dbReference>
<evidence type="ECO:0000313" key="3">
    <source>
        <dbReference type="Proteomes" id="UP000075950"/>
    </source>
</evidence>
<dbReference type="AlphaFoldDB" id="A0A144MAU7"/>
<protein>
    <submittedName>
        <fullName evidence="2">2-pyrone-4,6-dicarboxylate hydrolase</fullName>
    </submittedName>
</protein>
<dbReference type="GO" id="GO:0016787">
    <property type="term" value="F:hydrolase activity"/>
    <property type="evidence" value="ECO:0007669"/>
    <property type="project" value="UniProtKB-KW"/>
</dbReference>
<dbReference type="EMBL" id="CP014869">
    <property type="protein sequence ID" value="AMT92854.1"/>
    <property type="molecule type" value="Genomic_DNA"/>
</dbReference>
<keyword evidence="2" id="KW-0378">Hydrolase</keyword>